<organism evidence="7 8">
    <name type="scientific">Tenacibaculum aiptasiae</name>
    <dbReference type="NCBI Taxonomy" id="426481"/>
    <lineage>
        <taxon>Bacteria</taxon>
        <taxon>Pseudomonadati</taxon>
        <taxon>Bacteroidota</taxon>
        <taxon>Flavobacteriia</taxon>
        <taxon>Flavobacteriales</taxon>
        <taxon>Flavobacteriaceae</taxon>
        <taxon>Tenacibaculum</taxon>
    </lineage>
</organism>
<evidence type="ECO:0000313" key="8">
    <source>
        <dbReference type="Proteomes" id="UP000467305"/>
    </source>
</evidence>
<dbReference type="AlphaFoldDB" id="A0A7J5AQN5"/>
<evidence type="ECO:0000256" key="1">
    <source>
        <dbReference type="ARBA" id="ARBA00010641"/>
    </source>
</evidence>
<dbReference type="Gene3D" id="1.10.10.10">
    <property type="entry name" value="Winged helix-like DNA-binding domain superfamily/Winged helix DNA-binding domain"/>
    <property type="match status" value="1"/>
</dbReference>
<accession>A0A7J5AQN5</accession>
<dbReference type="RefSeq" id="WP_150899154.1">
    <property type="nucleotide sequence ID" value="NZ_WAAU01000008.1"/>
</dbReference>
<keyword evidence="8" id="KW-1185">Reference proteome</keyword>
<keyword evidence="4" id="KW-0804">Transcription</keyword>
<dbReference type="NCBIfam" id="TIGR02937">
    <property type="entry name" value="sigma70-ECF"/>
    <property type="match status" value="1"/>
</dbReference>
<feature type="domain" description="RNA polymerase sigma-70 region 2" evidence="5">
    <location>
        <begin position="24"/>
        <end position="91"/>
    </location>
</feature>
<keyword evidence="3" id="KW-0731">Sigma factor</keyword>
<dbReference type="Proteomes" id="UP000467305">
    <property type="component" value="Unassembled WGS sequence"/>
</dbReference>
<evidence type="ECO:0000259" key="5">
    <source>
        <dbReference type="Pfam" id="PF04542"/>
    </source>
</evidence>
<dbReference type="SUPFAM" id="SSF88946">
    <property type="entry name" value="Sigma2 domain of RNA polymerase sigma factors"/>
    <property type="match status" value="1"/>
</dbReference>
<dbReference type="InterPro" id="IPR013325">
    <property type="entry name" value="RNA_pol_sigma_r2"/>
</dbReference>
<dbReference type="GO" id="GO:0003677">
    <property type="term" value="F:DNA binding"/>
    <property type="evidence" value="ECO:0007669"/>
    <property type="project" value="InterPro"/>
</dbReference>
<dbReference type="InterPro" id="IPR013324">
    <property type="entry name" value="RNA_pol_sigma_r3/r4-like"/>
</dbReference>
<dbReference type="Pfam" id="PF04542">
    <property type="entry name" value="Sigma70_r2"/>
    <property type="match status" value="1"/>
</dbReference>
<sequence>MKNLSDEILWKSLKDGDLKAFEVLFKSYYSTLYSYGLKISKDPILTEDSLQDFFIYIYEHRQNLSDLNSIAPYLFASYRRLIIKKLQKNQKRRFVRDIDEKMVDIQFTAEETLIHQESESFRDKNLAVLLNKLPKRQREVIFLKFHCNLKTAEIADTMEINYQSVVNTLHKALKSLRYNIKISQLFNL</sequence>
<dbReference type="GO" id="GO:0006352">
    <property type="term" value="P:DNA-templated transcription initiation"/>
    <property type="evidence" value="ECO:0007669"/>
    <property type="project" value="InterPro"/>
</dbReference>
<keyword evidence="2" id="KW-0805">Transcription regulation</keyword>
<dbReference type="PANTHER" id="PTHR43133">
    <property type="entry name" value="RNA POLYMERASE ECF-TYPE SIGMA FACTO"/>
    <property type="match status" value="1"/>
</dbReference>
<comment type="similarity">
    <text evidence="1">Belongs to the sigma-70 factor family. ECF subfamily.</text>
</comment>
<evidence type="ECO:0000259" key="6">
    <source>
        <dbReference type="Pfam" id="PF08281"/>
    </source>
</evidence>
<evidence type="ECO:0000256" key="4">
    <source>
        <dbReference type="ARBA" id="ARBA00023163"/>
    </source>
</evidence>
<comment type="caution">
    <text evidence="7">The sequence shown here is derived from an EMBL/GenBank/DDBJ whole genome shotgun (WGS) entry which is preliminary data.</text>
</comment>
<dbReference type="InterPro" id="IPR013249">
    <property type="entry name" value="RNA_pol_sigma70_r4_t2"/>
</dbReference>
<evidence type="ECO:0000256" key="3">
    <source>
        <dbReference type="ARBA" id="ARBA00023082"/>
    </source>
</evidence>
<name>A0A7J5AQN5_9FLAO</name>
<proteinExistence type="inferred from homology"/>
<reference evidence="7 8" key="1">
    <citation type="submission" date="2019-09" db="EMBL/GenBank/DDBJ databases">
        <authorList>
            <person name="Cao W.R."/>
        </authorList>
    </citation>
    <scope>NUCLEOTIDE SEQUENCE [LARGE SCALE GENOMIC DNA]</scope>
    <source>
        <strain evidence="8">a4</strain>
    </source>
</reference>
<feature type="domain" description="RNA polymerase sigma factor 70 region 4 type 2" evidence="6">
    <location>
        <begin position="126"/>
        <end position="176"/>
    </location>
</feature>
<dbReference type="InterPro" id="IPR036388">
    <property type="entry name" value="WH-like_DNA-bd_sf"/>
</dbReference>
<dbReference type="InterPro" id="IPR007627">
    <property type="entry name" value="RNA_pol_sigma70_r2"/>
</dbReference>
<protein>
    <submittedName>
        <fullName evidence="7">Sigma-70 family RNA polymerase sigma factor</fullName>
    </submittedName>
</protein>
<dbReference type="EMBL" id="WAAU01000008">
    <property type="protein sequence ID" value="KAB1159910.1"/>
    <property type="molecule type" value="Genomic_DNA"/>
</dbReference>
<gene>
    <name evidence="7" type="ORF">F7018_06250</name>
</gene>
<evidence type="ECO:0000313" key="7">
    <source>
        <dbReference type="EMBL" id="KAB1159910.1"/>
    </source>
</evidence>
<dbReference type="OrthoDB" id="9150024at2"/>
<evidence type="ECO:0000256" key="2">
    <source>
        <dbReference type="ARBA" id="ARBA00023015"/>
    </source>
</evidence>
<dbReference type="Pfam" id="PF08281">
    <property type="entry name" value="Sigma70_r4_2"/>
    <property type="match status" value="1"/>
</dbReference>
<dbReference type="PANTHER" id="PTHR43133:SF46">
    <property type="entry name" value="RNA POLYMERASE SIGMA-70 FACTOR ECF SUBFAMILY"/>
    <property type="match status" value="1"/>
</dbReference>
<dbReference type="InterPro" id="IPR014284">
    <property type="entry name" value="RNA_pol_sigma-70_dom"/>
</dbReference>
<dbReference type="SUPFAM" id="SSF88659">
    <property type="entry name" value="Sigma3 and sigma4 domains of RNA polymerase sigma factors"/>
    <property type="match status" value="1"/>
</dbReference>
<dbReference type="InterPro" id="IPR039425">
    <property type="entry name" value="RNA_pol_sigma-70-like"/>
</dbReference>
<dbReference type="GO" id="GO:0016987">
    <property type="term" value="F:sigma factor activity"/>
    <property type="evidence" value="ECO:0007669"/>
    <property type="project" value="UniProtKB-KW"/>
</dbReference>
<dbReference type="Gene3D" id="1.10.1740.10">
    <property type="match status" value="1"/>
</dbReference>